<dbReference type="Gramene" id="AET7Gv21297400.2">
    <property type="protein sequence ID" value="AET7Gv21297400.2"/>
    <property type="gene ID" value="AET7Gv21297400"/>
</dbReference>
<dbReference type="EnsemblPlants" id="AET7Gv21297400.2">
    <property type="protein sequence ID" value="AET7Gv21297400.2"/>
    <property type="gene ID" value="AET7Gv21297400"/>
</dbReference>
<protein>
    <submittedName>
        <fullName evidence="1">Uncharacterized protein</fullName>
    </submittedName>
</protein>
<reference evidence="1" key="3">
    <citation type="journal article" date="2017" name="Nature">
        <title>Genome sequence of the progenitor of the wheat D genome Aegilops tauschii.</title>
        <authorList>
            <person name="Luo M.C."/>
            <person name="Gu Y.Q."/>
            <person name="Puiu D."/>
            <person name="Wang H."/>
            <person name="Twardziok S.O."/>
            <person name="Deal K.R."/>
            <person name="Huo N."/>
            <person name="Zhu T."/>
            <person name="Wang L."/>
            <person name="Wang Y."/>
            <person name="McGuire P.E."/>
            <person name="Liu S."/>
            <person name="Long H."/>
            <person name="Ramasamy R.K."/>
            <person name="Rodriguez J.C."/>
            <person name="Van S.L."/>
            <person name="Yuan L."/>
            <person name="Wang Z."/>
            <person name="Xia Z."/>
            <person name="Xiao L."/>
            <person name="Anderson O.D."/>
            <person name="Ouyang S."/>
            <person name="Liang Y."/>
            <person name="Zimin A.V."/>
            <person name="Pertea G."/>
            <person name="Qi P."/>
            <person name="Bennetzen J.L."/>
            <person name="Dai X."/>
            <person name="Dawson M.W."/>
            <person name="Muller H.G."/>
            <person name="Kugler K."/>
            <person name="Rivarola-Duarte L."/>
            <person name="Spannagl M."/>
            <person name="Mayer K.F.X."/>
            <person name="Lu F.H."/>
            <person name="Bevan M.W."/>
            <person name="Leroy P."/>
            <person name="Li P."/>
            <person name="You F.M."/>
            <person name="Sun Q."/>
            <person name="Liu Z."/>
            <person name="Lyons E."/>
            <person name="Wicker T."/>
            <person name="Salzberg S.L."/>
            <person name="Devos K.M."/>
            <person name="Dvorak J."/>
        </authorList>
    </citation>
    <scope>NUCLEOTIDE SEQUENCE [LARGE SCALE GENOMIC DNA]</scope>
    <source>
        <strain evidence="1">cv. AL8/78</strain>
    </source>
</reference>
<evidence type="ECO:0000313" key="1">
    <source>
        <dbReference type="EnsemblPlants" id="AET7Gv21297400.2"/>
    </source>
</evidence>
<accession>A0A453T962</accession>
<reference evidence="2" key="2">
    <citation type="journal article" date="2017" name="Nat. Plants">
        <title>The Aegilops tauschii genome reveals multiple impacts of transposons.</title>
        <authorList>
            <person name="Zhao G."/>
            <person name="Zou C."/>
            <person name="Li K."/>
            <person name="Wang K."/>
            <person name="Li T."/>
            <person name="Gao L."/>
            <person name="Zhang X."/>
            <person name="Wang H."/>
            <person name="Yang Z."/>
            <person name="Liu X."/>
            <person name="Jiang W."/>
            <person name="Mao L."/>
            <person name="Kong X."/>
            <person name="Jiao Y."/>
            <person name="Jia J."/>
        </authorList>
    </citation>
    <scope>NUCLEOTIDE SEQUENCE [LARGE SCALE GENOMIC DNA]</scope>
    <source>
        <strain evidence="2">cv. AL8/78</strain>
    </source>
</reference>
<reference evidence="1" key="4">
    <citation type="submission" date="2019-03" db="UniProtKB">
        <authorList>
            <consortium name="EnsemblPlants"/>
        </authorList>
    </citation>
    <scope>IDENTIFICATION</scope>
</reference>
<keyword evidence="2" id="KW-1185">Reference proteome</keyword>
<organism evidence="1 2">
    <name type="scientific">Aegilops tauschii subsp. strangulata</name>
    <name type="common">Goatgrass</name>
    <dbReference type="NCBI Taxonomy" id="200361"/>
    <lineage>
        <taxon>Eukaryota</taxon>
        <taxon>Viridiplantae</taxon>
        <taxon>Streptophyta</taxon>
        <taxon>Embryophyta</taxon>
        <taxon>Tracheophyta</taxon>
        <taxon>Spermatophyta</taxon>
        <taxon>Magnoliopsida</taxon>
        <taxon>Liliopsida</taxon>
        <taxon>Poales</taxon>
        <taxon>Poaceae</taxon>
        <taxon>BOP clade</taxon>
        <taxon>Pooideae</taxon>
        <taxon>Triticodae</taxon>
        <taxon>Triticeae</taxon>
        <taxon>Triticinae</taxon>
        <taxon>Aegilops</taxon>
    </lineage>
</organism>
<evidence type="ECO:0000313" key="2">
    <source>
        <dbReference type="Proteomes" id="UP000015105"/>
    </source>
</evidence>
<dbReference type="AlphaFoldDB" id="A0A453T962"/>
<name>A0A453T962_AEGTS</name>
<dbReference type="Proteomes" id="UP000015105">
    <property type="component" value="Chromosome 7D"/>
</dbReference>
<sequence>PRFQFKLAYLTRLSLFERCDGHRRPRVLSRYKPLDPHDVRSTVRRTQSASAARVTSQNRELCSAQREALACPR</sequence>
<proteinExistence type="predicted"/>
<reference evidence="2" key="1">
    <citation type="journal article" date="2014" name="Science">
        <title>Ancient hybridizations among the ancestral genomes of bread wheat.</title>
        <authorList>
            <consortium name="International Wheat Genome Sequencing Consortium,"/>
            <person name="Marcussen T."/>
            <person name="Sandve S.R."/>
            <person name="Heier L."/>
            <person name="Spannagl M."/>
            <person name="Pfeifer M."/>
            <person name="Jakobsen K.S."/>
            <person name="Wulff B.B."/>
            <person name="Steuernagel B."/>
            <person name="Mayer K.F."/>
            <person name="Olsen O.A."/>
        </authorList>
    </citation>
    <scope>NUCLEOTIDE SEQUENCE [LARGE SCALE GENOMIC DNA]</scope>
    <source>
        <strain evidence="2">cv. AL8/78</strain>
    </source>
</reference>
<reference evidence="1" key="5">
    <citation type="journal article" date="2021" name="G3 (Bethesda)">
        <title>Aegilops tauschii genome assembly Aet v5.0 features greater sequence contiguity and improved annotation.</title>
        <authorList>
            <person name="Wang L."/>
            <person name="Zhu T."/>
            <person name="Rodriguez J.C."/>
            <person name="Deal K.R."/>
            <person name="Dubcovsky J."/>
            <person name="McGuire P.E."/>
            <person name="Lux T."/>
            <person name="Spannagl M."/>
            <person name="Mayer K.F.X."/>
            <person name="Baldrich P."/>
            <person name="Meyers B.C."/>
            <person name="Huo N."/>
            <person name="Gu Y.Q."/>
            <person name="Zhou H."/>
            <person name="Devos K.M."/>
            <person name="Bennetzen J.L."/>
            <person name="Unver T."/>
            <person name="Budak H."/>
            <person name="Gulick P.J."/>
            <person name="Galiba G."/>
            <person name="Kalapos B."/>
            <person name="Nelson D.R."/>
            <person name="Li P."/>
            <person name="You F.M."/>
            <person name="Luo M.C."/>
            <person name="Dvorak J."/>
        </authorList>
    </citation>
    <scope>NUCLEOTIDE SEQUENCE [LARGE SCALE GENOMIC DNA]</scope>
    <source>
        <strain evidence="1">cv. AL8/78</strain>
    </source>
</reference>